<dbReference type="OrthoDB" id="7605209at2"/>
<comment type="caution">
    <text evidence="1">The sequence shown here is derived from an EMBL/GenBank/DDBJ whole genome shotgun (WGS) entry which is preliminary data.</text>
</comment>
<sequence>MTSKAELIDALAVIAGEHWASQKKPIYVSNIPRALKERFPNLDLQEVLGDLRLKRMIKETESAGNYELIEHPSHPAKVMLAPRSANYKLAPENNPESQSASQVLHGRNKEAMLAFFRALSSLPEKELEKINIPVSVIVKLLQ</sequence>
<organism evidence="1 2">
    <name type="scientific">Dyella choica</name>
    <dbReference type="NCBI Taxonomy" id="1927959"/>
    <lineage>
        <taxon>Bacteria</taxon>
        <taxon>Pseudomonadati</taxon>
        <taxon>Pseudomonadota</taxon>
        <taxon>Gammaproteobacteria</taxon>
        <taxon>Lysobacterales</taxon>
        <taxon>Rhodanobacteraceae</taxon>
        <taxon>Dyella</taxon>
    </lineage>
</organism>
<evidence type="ECO:0000313" key="1">
    <source>
        <dbReference type="EMBL" id="RUL78254.1"/>
    </source>
</evidence>
<proteinExistence type="predicted"/>
<dbReference type="AlphaFoldDB" id="A0A432M8P8"/>
<evidence type="ECO:0000313" key="2">
    <source>
        <dbReference type="Proteomes" id="UP000274358"/>
    </source>
</evidence>
<name>A0A432M8P8_9GAMM</name>
<gene>
    <name evidence="1" type="ORF">EKH80_05315</name>
</gene>
<accession>A0A432M8P8</accession>
<protein>
    <submittedName>
        <fullName evidence="1">Uncharacterized protein</fullName>
    </submittedName>
</protein>
<reference evidence="1 2" key="1">
    <citation type="submission" date="2018-12" db="EMBL/GenBank/DDBJ databases">
        <title>Dyella dinghuensis sp. nov. DHOA06 and Dyella choica sp. nov. 4M-K27, isolated from forest soil.</title>
        <authorList>
            <person name="Qiu L.-H."/>
            <person name="Gao Z.-H."/>
        </authorList>
    </citation>
    <scope>NUCLEOTIDE SEQUENCE [LARGE SCALE GENOMIC DNA]</scope>
    <source>
        <strain evidence="1 2">4M-K27</strain>
    </source>
</reference>
<dbReference type="Proteomes" id="UP000274358">
    <property type="component" value="Unassembled WGS sequence"/>
</dbReference>
<dbReference type="RefSeq" id="WP_126683691.1">
    <property type="nucleotide sequence ID" value="NZ_RYYV01000003.1"/>
</dbReference>
<keyword evidence="2" id="KW-1185">Reference proteome</keyword>
<dbReference type="EMBL" id="RYYV01000003">
    <property type="protein sequence ID" value="RUL78254.1"/>
    <property type="molecule type" value="Genomic_DNA"/>
</dbReference>